<feature type="domain" description="Glycosyl transferase family 28 C-terminal" evidence="1">
    <location>
        <begin position="6"/>
        <end position="160"/>
    </location>
</feature>
<sequence>MVEKKTCLITVGTTRFDGLMQILNSRKIAQKFCTFLKNNNFGNLIVQRGNGTVVPLKLKEFSDGIDVTILAFSNELRQIIEMSDLIISHGGAGTIFEVLAMKKDLFVVVNENLMENHQMEIIEKMADFGHLFYSRLKDFAEKITAVDFSALKKYETVRENCIAKDIDRFYNNL</sequence>
<dbReference type="EMBL" id="JBDODL010001349">
    <property type="protein sequence ID" value="MES1921438.1"/>
    <property type="molecule type" value="Genomic_DNA"/>
</dbReference>
<evidence type="ECO:0000313" key="3">
    <source>
        <dbReference type="Proteomes" id="UP001439008"/>
    </source>
</evidence>
<organism evidence="2 3">
    <name type="scientific">Bonamia ostreae</name>
    <dbReference type="NCBI Taxonomy" id="126728"/>
    <lineage>
        <taxon>Eukaryota</taxon>
        <taxon>Sar</taxon>
        <taxon>Rhizaria</taxon>
        <taxon>Endomyxa</taxon>
        <taxon>Ascetosporea</taxon>
        <taxon>Haplosporida</taxon>
        <taxon>Bonamia</taxon>
    </lineage>
</organism>
<name>A0ABV2AP43_9EUKA</name>
<dbReference type="SUPFAM" id="SSF53756">
    <property type="entry name" value="UDP-Glycosyltransferase/glycogen phosphorylase"/>
    <property type="match status" value="1"/>
</dbReference>
<dbReference type="Gene3D" id="3.40.50.2000">
    <property type="entry name" value="Glycogen Phosphorylase B"/>
    <property type="match status" value="1"/>
</dbReference>
<dbReference type="Pfam" id="PF04101">
    <property type="entry name" value="Glyco_tran_28_C"/>
    <property type="match status" value="1"/>
</dbReference>
<dbReference type="PANTHER" id="PTHR47043">
    <property type="entry name" value="UDP-N-ACETYLGLUCOSAMINE TRANSFERASE SUBUNIT ALG13"/>
    <property type="match status" value="1"/>
</dbReference>
<evidence type="ECO:0000313" key="2">
    <source>
        <dbReference type="EMBL" id="MES1921438.1"/>
    </source>
</evidence>
<keyword evidence="3" id="KW-1185">Reference proteome</keyword>
<proteinExistence type="predicted"/>
<evidence type="ECO:0000259" key="1">
    <source>
        <dbReference type="Pfam" id="PF04101"/>
    </source>
</evidence>
<reference evidence="2 3" key="1">
    <citation type="journal article" date="2024" name="BMC Biol.">
        <title>Comparative genomics of Ascetosporea gives new insight into the evolutionary basis for animal parasitism in Rhizaria.</title>
        <authorList>
            <person name="Hiltunen Thoren M."/>
            <person name="Onut-Brannstrom I."/>
            <person name="Alfjorden A."/>
            <person name="Peckova H."/>
            <person name="Swords F."/>
            <person name="Hooper C."/>
            <person name="Holzer A.S."/>
            <person name="Bass D."/>
            <person name="Burki F."/>
        </authorList>
    </citation>
    <scope>NUCLEOTIDE SEQUENCE [LARGE SCALE GENOMIC DNA]</scope>
    <source>
        <strain evidence="2">20-A016</strain>
    </source>
</reference>
<protein>
    <recommendedName>
        <fullName evidence="1">Glycosyl transferase family 28 C-terminal domain-containing protein</fullName>
    </recommendedName>
</protein>
<gene>
    <name evidence="2" type="ORF">MHBO_002969</name>
</gene>
<dbReference type="Proteomes" id="UP001439008">
    <property type="component" value="Unassembled WGS sequence"/>
</dbReference>
<dbReference type="InterPro" id="IPR052474">
    <property type="entry name" value="UDP-GlcNAc_transferase"/>
</dbReference>
<dbReference type="InterPro" id="IPR007235">
    <property type="entry name" value="Glyco_trans_28_C"/>
</dbReference>
<dbReference type="PANTHER" id="PTHR47043:SF1">
    <property type="entry name" value="UDP-N-ACETYLGLUCOSAMINE TRANSFERASE SUBUNIT ALG13"/>
    <property type="match status" value="1"/>
</dbReference>
<comment type="caution">
    <text evidence="2">The sequence shown here is derived from an EMBL/GenBank/DDBJ whole genome shotgun (WGS) entry which is preliminary data.</text>
</comment>
<accession>A0ABV2AP43</accession>